<evidence type="ECO:0000313" key="2">
    <source>
        <dbReference type="EMBL" id="CAL1590696.1"/>
    </source>
</evidence>
<evidence type="ECO:0000256" key="1">
    <source>
        <dbReference type="SAM" id="Phobius"/>
    </source>
</evidence>
<keyword evidence="1" id="KW-1133">Transmembrane helix</keyword>
<protein>
    <submittedName>
        <fullName evidence="2">Uncharacterized protein</fullName>
    </submittedName>
</protein>
<dbReference type="Proteomes" id="UP001497482">
    <property type="component" value="Chromosome 19"/>
</dbReference>
<keyword evidence="3" id="KW-1185">Reference proteome</keyword>
<dbReference type="AlphaFoldDB" id="A0AAV2KRB8"/>
<keyword evidence="1" id="KW-0472">Membrane</keyword>
<keyword evidence="1" id="KW-0812">Transmembrane</keyword>
<evidence type="ECO:0000313" key="3">
    <source>
        <dbReference type="Proteomes" id="UP001497482"/>
    </source>
</evidence>
<gene>
    <name evidence="2" type="ORF">KC01_LOCUS20173</name>
</gene>
<dbReference type="EMBL" id="OZ035841">
    <property type="protein sequence ID" value="CAL1590696.1"/>
    <property type="molecule type" value="Genomic_DNA"/>
</dbReference>
<organism evidence="2 3">
    <name type="scientific">Knipowitschia caucasica</name>
    <name type="common">Caucasian dwarf goby</name>
    <name type="synonym">Pomatoschistus caucasicus</name>
    <dbReference type="NCBI Taxonomy" id="637954"/>
    <lineage>
        <taxon>Eukaryota</taxon>
        <taxon>Metazoa</taxon>
        <taxon>Chordata</taxon>
        <taxon>Craniata</taxon>
        <taxon>Vertebrata</taxon>
        <taxon>Euteleostomi</taxon>
        <taxon>Actinopterygii</taxon>
        <taxon>Neopterygii</taxon>
        <taxon>Teleostei</taxon>
        <taxon>Neoteleostei</taxon>
        <taxon>Acanthomorphata</taxon>
        <taxon>Gobiaria</taxon>
        <taxon>Gobiiformes</taxon>
        <taxon>Gobioidei</taxon>
        <taxon>Gobiidae</taxon>
        <taxon>Gobiinae</taxon>
        <taxon>Knipowitschia</taxon>
    </lineage>
</organism>
<proteinExistence type="predicted"/>
<sequence>MPEAADVEKEAGSSDLPLVSVTFQKNAHRKLKYLEGEPKVLGITQIGLSVFQASCMTSFIANSVYRSEIATPFVISTILIFIGGCVALASKNLHPPTLKACVGMEIVAALASVFNLLLTLGAIDEFYCYSFEFDNITANAAGTCQKVEAARLHVFTDLVVMQVTLLSISVTLMVYACKVVNCCSPATKVPVISIEASPAPH</sequence>
<feature type="transmembrane region" description="Helical" evidence="1">
    <location>
        <begin position="158"/>
        <end position="177"/>
    </location>
</feature>
<feature type="transmembrane region" description="Helical" evidence="1">
    <location>
        <begin position="102"/>
        <end position="123"/>
    </location>
</feature>
<feature type="transmembrane region" description="Helical" evidence="1">
    <location>
        <begin position="73"/>
        <end position="90"/>
    </location>
</feature>
<reference evidence="2 3" key="1">
    <citation type="submission" date="2024-04" db="EMBL/GenBank/DDBJ databases">
        <authorList>
            <person name="Waldvogel A.-M."/>
            <person name="Schoenle A."/>
        </authorList>
    </citation>
    <scope>NUCLEOTIDE SEQUENCE [LARGE SCALE GENOMIC DNA]</scope>
</reference>
<name>A0AAV2KRB8_KNICA</name>
<accession>A0AAV2KRB8</accession>